<protein>
    <submittedName>
        <fullName evidence="2">Mu-like prophage i protein</fullName>
    </submittedName>
</protein>
<reference evidence="3" key="1">
    <citation type="submission" date="2016-09" db="EMBL/GenBank/DDBJ databases">
        <authorList>
            <person name="Koehorst J."/>
        </authorList>
    </citation>
    <scope>NUCLEOTIDE SEQUENCE [LARGE SCALE GENOMIC DNA]</scope>
</reference>
<evidence type="ECO:0000313" key="2">
    <source>
        <dbReference type="EMBL" id="SEH87554.1"/>
    </source>
</evidence>
<organism evidence="2 3">
    <name type="scientific">Akkermansia glycaniphila</name>
    <dbReference type="NCBI Taxonomy" id="1679444"/>
    <lineage>
        <taxon>Bacteria</taxon>
        <taxon>Pseudomonadati</taxon>
        <taxon>Verrucomicrobiota</taxon>
        <taxon>Verrucomicrobiia</taxon>
        <taxon>Verrucomicrobiales</taxon>
        <taxon>Akkermansiaceae</taxon>
        <taxon>Akkermansia</taxon>
    </lineage>
</organism>
<evidence type="ECO:0000313" key="3">
    <source>
        <dbReference type="Proteomes" id="UP000176204"/>
    </source>
</evidence>
<dbReference type="KEGG" id="agl:PYTT_1380"/>
<dbReference type="AlphaFoldDB" id="A0A1H6LQ23"/>
<evidence type="ECO:0000256" key="1">
    <source>
        <dbReference type="SAM" id="MobiDB-lite"/>
    </source>
</evidence>
<dbReference type="EMBL" id="LT629973">
    <property type="protein sequence ID" value="SEH87554.1"/>
    <property type="molecule type" value="Genomic_DNA"/>
</dbReference>
<dbReference type="RefSeq" id="WP_083076308.1">
    <property type="nucleotide sequence ID" value="NZ_LIGX01000001.1"/>
</dbReference>
<sequence>MSQIPPFDQSPHAPFPVGEVPRSAWYCIEPTYNHATVEMEKVGRSLGYDIPESWSDEELQAFAEKNGFARELSTEEDLLRIVDNFERYDNEGKGILVTRDHLSWVDVPDTGARGWIKALCVPDGRLWAWIEWTDSGHALVNSGEYCFFSTEYEFADFRKIEGGVTPTALYACTITNTNRHKGQVPITNSLTSTQTKHHNQTKHMKPKATRNRGTQPITGQRRNSGTCEPEKDQEKAANSDADPDDPDTATNSETDPDETDPETNADGDEELTLDDAVAQIAEMLGLDATANPASLVSAVSDLQRSNEELTSALAEANKAAGTGGAATNSARYPGLFGVRRNAAKPAAPLKGHTPNRTVTMRINGADMQVPTQDMALVDYCRKHVKEESARLGRPLSPAEYNAAYNSAVNSYSDARR</sequence>
<accession>A0A1H6LQ23</accession>
<feature type="compositionally biased region" description="Acidic residues" evidence="1">
    <location>
        <begin position="254"/>
        <end position="270"/>
    </location>
</feature>
<dbReference type="STRING" id="1679444.PYTT_1380"/>
<feature type="compositionally biased region" description="Basic and acidic residues" evidence="1">
    <location>
        <begin position="228"/>
        <end position="237"/>
    </location>
</feature>
<keyword evidence="3" id="KW-1185">Reference proteome</keyword>
<dbReference type="InterPro" id="IPR012106">
    <property type="entry name" value="Phage_Mu_Gp1"/>
</dbReference>
<dbReference type="Proteomes" id="UP000176204">
    <property type="component" value="Chromosome I"/>
</dbReference>
<feature type="region of interest" description="Disordered" evidence="1">
    <location>
        <begin position="190"/>
        <end position="270"/>
    </location>
</feature>
<dbReference type="OrthoDB" id="2043985at2"/>
<gene>
    <name evidence="2" type="ORF">PYTT_1380</name>
</gene>
<dbReference type="Pfam" id="PF10123">
    <property type="entry name" value="Mu-like_Pro"/>
    <property type="match status" value="1"/>
</dbReference>
<feature type="compositionally biased region" description="Basic residues" evidence="1">
    <location>
        <begin position="195"/>
        <end position="210"/>
    </location>
</feature>
<proteinExistence type="predicted"/>
<feature type="compositionally biased region" description="Polar residues" evidence="1">
    <location>
        <begin position="211"/>
        <end position="226"/>
    </location>
</feature>
<name>A0A1H6LQ23_9BACT</name>